<reference evidence="1 2" key="1">
    <citation type="submission" date="2019-01" db="EMBL/GenBank/DDBJ databases">
        <title>Genome sequences of marine Pseudoalteromonas species.</title>
        <authorList>
            <person name="Boraston A.B."/>
            <person name="Hehemann J.-H."/>
            <person name="Vickers C.J."/>
            <person name="Salama-Alber O."/>
            <person name="Abe K."/>
            <person name="Hettle A.J."/>
        </authorList>
    </citation>
    <scope>NUCLEOTIDE SEQUENCE [LARGE SCALE GENOMIC DNA]</scope>
    <source>
        <strain evidence="1 2">PS47</strain>
    </source>
</reference>
<proteinExistence type="predicted"/>
<evidence type="ECO:0000313" key="2">
    <source>
        <dbReference type="Proteomes" id="UP000322915"/>
    </source>
</evidence>
<gene>
    <name evidence="1" type="ORF">EU509_16010</name>
</gene>
<sequence>MRRLQNLDKEQQTSFASMFPELDKVVSVEDTDKYRFMAVSVFDHWLSKRSPINYYLMFQKKSKC</sequence>
<keyword evidence="2" id="KW-1185">Reference proteome</keyword>
<accession>A0ABQ6RE98</accession>
<dbReference type="RefSeq" id="WP_149606537.1">
    <property type="nucleotide sequence ID" value="NZ_SEUJ01000076.1"/>
</dbReference>
<organism evidence="1 2">
    <name type="scientific">Pseudoalteromonas fuliginea</name>
    <dbReference type="NCBI Taxonomy" id="1872678"/>
    <lineage>
        <taxon>Bacteria</taxon>
        <taxon>Pseudomonadati</taxon>
        <taxon>Pseudomonadota</taxon>
        <taxon>Gammaproteobacteria</taxon>
        <taxon>Alteromonadales</taxon>
        <taxon>Pseudoalteromonadaceae</taxon>
        <taxon>Pseudoalteromonas</taxon>
    </lineage>
</organism>
<dbReference type="EMBL" id="SEUJ01000076">
    <property type="protein sequence ID" value="KAA1151392.1"/>
    <property type="molecule type" value="Genomic_DNA"/>
</dbReference>
<name>A0ABQ6RE98_9GAMM</name>
<comment type="caution">
    <text evidence="1">The sequence shown here is derived from an EMBL/GenBank/DDBJ whole genome shotgun (WGS) entry which is preliminary data.</text>
</comment>
<evidence type="ECO:0000313" key="1">
    <source>
        <dbReference type="EMBL" id="KAA1151392.1"/>
    </source>
</evidence>
<protein>
    <submittedName>
        <fullName evidence="1">Uncharacterized protein</fullName>
    </submittedName>
</protein>
<dbReference type="Proteomes" id="UP000322915">
    <property type="component" value="Unassembled WGS sequence"/>
</dbReference>